<evidence type="ECO:0000313" key="1">
    <source>
        <dbReference type="EMBL" id="KAJ8341758.1"/>
    </source>
</evidence>
<dbReference type="Proteomes" id="UP001152622">
    <property type="component" value="Chromosome 15"/>
</dbReference>
<dbReference type="EMBL" id="JAINUF010000015">
    <property type="protein sequence ID" value="KAJ8341758.1"/>
    <property type="molecule type" value="Genomic_DNA"/>
</dbReference>
<proteinExistence type="predicted"/>
<accession>A0A9Q1IH74</accession>
<keyword evidence="2" id="KW-1185">Reference proteome</keyword>
<gene>
    <name evidence="1" type="ORF">SKAU_G00340490</name>
</gene>
<evidence type="ECO:0000313" key="2">
    <source>
        <dbReference type="Proteomes" id="UP001152622"/>
    </source>
</evidence>
<reference evidence="1" key="1">
    <citation type="journal article" date="2023" name="Science">
        <title>Genome structures resolve the early diversification of teleost fishes.</title>
        <authorList>
            <person name="Parey E."/>
            <person name="Louis A."/>
            <person name="Montfort J."/>
            <person name="Bouchez O."/>
            <person name="Roques C."/>
            <person name="Iampietro C."/>
            <person name="Lluch J."/>
            <person name="Castinel A."/>
            <person name="Donnadieu C."/>
            <person name="Desvignes T."/>
            <person name="Floi Bucao C."/>
            <person name="Jouanno E."/>
            <person name="Wen M."/>
            <person name="Mejri S."/>
            <person name="Dirks R."/>
            <person name="Jansen H."/>
            <person name="Henkel C."/>
            <person name="Chen W.J."/>
            <person name="Zahm M."/>
            <person name="Cabau C."/>
            <person name="Klopp C."/>
            <person name="Thompson A.W."/>
            <person name="Robinson-Rechavi M."/>
            <person name="Braasch I."/>
            <person name="Lecointre G."/>
            <person name="Bobe J."/>
            <person name="Postlethwait J.H."/>
            <person name="Berthelot C."/>
            <person name="Roest Crollius H."/>
            <person name="Guiguen Y."/>
        </authorList>
    </citation>
    <scope>NUCLEOTIDE SEQUENCE</scope>
    <source>
        <strain evidence="1">WJC10195</strain>
    </source>
</reference>
<protein>
    <submittedName>
        <fullName evidence="1">Uncharacterized protein</fullName>
    </submittedName>
</protein>
<name>A0A9Q1IH74_SYNKA</name>
<organism evidence="1 2">
    <name type="scientific">Synaphobranchus kaupii</name>
    <name type="common">Kaup's arrowtooth eel</name>
    <dbReference type="NCBI Taxonomy" id="118154"/>
    <lineage>
        <taxon>Eukaryota</taxon>
        <taxon>Metazoa</taxon>
        <taxon>Chordata</taxon>
        <taxon>Craniata</taxon>
        <taxon>Vertebrata</taxon>
        <taxon>Euteleostomi</taxon>
        <taxon>Actinopterygii</taxon>
        <taxon>Neopterygii</taxon>
        <taxon>Teleostei</taxon>
        <taxon>Anguilliformes</taxon>
        <taxon>Synaphobranchidae</taxon>
        <taxon>Synaphobranchus</taxon>
    </lineage>
</organism>
<dbReference type="AlphaFoldDB" id="A0A9Q1IH74"/>
<comment type="caution">
    <text evidence="1">The sequence shown here is derived from an EMBL/GenBank/DDBJ whole genome shotgun (WGS) entry which is preliminary data.</text>
</comment>
<sequence length="70" mass="7522">MDSTDSGRIQSTLDRHGVILVHQQTRLDSKPPNTRSLLSASLLVNCLIQVVSVLMDSGADGNFINADLVS</sequence>